<dbReference type="EMBL" id="UINC01063098">
    <property type="protein sequence ID" value="SVB90366.1"/>
    <property type="molecule type" value="Genomic_DNA"/>
</dbReference>
<accession>A0A382HSN2</accession>
<organism evidence="1">
    <name type="scientific">marine metagenome</name>
    <dbReference type="NCBI Taxonomy" id="408172"/>
    <lineage>
        <taxon>unclassified sequences</taxon>
        <taxon>metagenomes</taxon>
        <taxon>ecological metagenomes</taxon>
    </lineage>
</organism>
<reference evidence="1" key="1">
    <citation type="submission" date="2018-05" db="EMBL/GenBank/DDBJ databases">
        <authorList>
            <person name="Lanie J.A."/>
            <person name="Ng W.-L."/>
            <person name="Kazmierczak K.M."/>
            <person name="Andrzejewski T.M."/>
            <person name="Davidsen T.M."/>
            <person name="Wayne K.J."/>
            <person name="Tettelin H."/>
            <person name="Glass J.I."/>
            <person name="Rusch D."/>
            <person name="Podicherti R."/>
            <person name="Tsui H.-C.T."/>
            <person name="Winkler M.E."/>
        </authorList>
    </citation>
    <scope>NUCLEOTIDE SEQUENCE</scope>
</reference>
<gene>
    <name evidence="1" type="ORF">METZ01_LOCUS243220</name>
</gene>
<dbReference type="AlphaFoldDB" id="A0A382HSN2"/>
<protein>
    <submittedName>
        <fullName evidence="1">Uncharacterized protein</fullName>
    </submittedName>
</protein>
<name>A0A382HSN2_9ZZZZ</name>
<proteinExistence type="predicted"/>
<sequence length="46" mass="5655">EFRSRYEVKIVLPCFYTHTKSGCETNKIKEMVEFTCKLQYQYRLSR</sequence>
<evidence type="ECO:0000313" key="1">
    <source>
        <dbReference type="EMBL" id="SVB90366.1"/>
    </source>
</evidence>
<feature type="non-terminal residue" evidence="1">
    <location>
        <position position="1"/>
    </location>
</feature>